<evidence type="ECO:0000256" key="2">
    <source>
        <dbReference type="ARBA" id="ARBA00022692"/>
    </source>
</evidence>
<keyword evidence="3 5" id="KW-1133">Transmembrane helix</keyword>
<keyword evidence="4 5" id="KW-0472">Membrane</keyword>
<dbReference type="GO" id="GO:0016020">
    <property type="term" value="C:membrane"/>
    <property type="evidence" value="ECO:0007669"/>
    <property type="project" value="UniProtKB-SubCell"/>
</dbReference>
<comment type="caution">
    <text evidence="7">The sequence shown here is derived from an EMBL/GenBank/DDBJ whole genome shotgun (WGS) entry which is preliminary data.</text>
</comment>
<name>A0AAE3MI99_9BACT</name>
<organism evidence="7 8">
    <name type="scientific">Plebeiibacterium marinum</name>
    <dbReference type="NCBI Taxonomy" id="2992111"/>
    <lineage>
        <taxon>Bacteria</taxon>
        <taxon>Pseudomonadati</taxon>
        <taxon>Bacteroidota</taxon>
        <taxon>Bacteroidia</taxon>
        <taxon>Marinilabiliales</taxon>
        <taxon>Marinilabiliaceae</taxon>
        <taxon>Plebeiibacterium</taxon>
    </lineage>
</organism>
<sequence length="239" mass="26989">MEFVNIDTTQNVNLEFKSASIGDRILAYCFDLLIILTWSITWTIIINKMGGFEVWNIVFSLPVVFYSLLCELLLNGQSFGKMVFKIKVVKLDGSELTLATCLVRWLFRIVDNLILFGSIAVLTIILSKKSQRLGDITAGTTVIKLNKANLFEDTSFVEVPESYDLKYPQVNLLNDTDANIIKDVLKLEKASGPGDVDSVESILKKTQRAIQQKLSLTEVEVEPKEFLKSVLIDYNHMNQ</sequence>
<feature type="transmembrane region" description="Helical" evidence="5">
    <location>
        <begin position="54"/>
        <end position="74"/>
    </location>
</feature>
<dbReference type="InterPro" id="IPR010432">
    <property type="entry name" value="RDD"/>
</dbReference>
<feature type="transmembrane region" description="Helical" evidence="5">
    <location>
        <begin position="25"/>
        <end position="47"/>
    </location>
</feature>
<dbReference type="EMBL" id="JAPDPI010000067">
    <property type="protein sequence ID" value="MCW3807885.1"/>
    <property type="molecule type" value="Genomic_DNA"/>
</dbReference>
<dbReference type="RefSeq" id="WP_301202374.1">
    <property type="nucleotide sequence ID" value="NZ_JAPDPI010000067.1"/>
</dbReference>
<dbReference type="Pfam" id="PF06271">
    <property type="entry name" value="RDD"/>
    <property type="match status" value="1"/>
</dbReference>
<protein>
    <submittedName>
        <fullName evidence="7">RDD family protein</fullName>
    </submittedName>
</protein>
<gene>
    <name evidence="7" type="ORF">OM074_19830</name>
</gene>
<feature type="domain" description="RDD" evidence="6">
    <location>
        <begin position="19"/>
        <end position="139"/>
    </location>
</feature>
<keyword evidence="8" id="KW-1185">Reference proteome</keyword>
<feature type="transmembrane region" description="Helical" evidence="5">
    <location>
        <begin position="105"/>
        <end position="126"/>
    </location>
</feature>
<evidence type="ECO:0000259" key="6">
    <source>
        <dbReference type="Pfam" id="PF06271"/>
    </source>
</evidence>
<evidence type="ECO:0000256" key="4">
    <source>
        <dbReference type="ARBA" id="ARBA00023136"/>
    </source>
</evidence>
<comment type="subcellular location">
    <subcellularLocation>
        <location evidence="1">Membrane</location>
        <topology evidence="1">Multi-pass membrane protein</topology>
    </subcellularLocation>
</comment>
<dbReference type="PANTHER" id="PTHR38480:SF1">
    <property type="entry name" value="SLR0254 PROTEIN"/>
    <property type="match status" value="1"/>
</dbReference>
<dbReference type="AlphaFoldDB" id="A0AAE3MI99"/>
<reference evidence="7" key="1">
    <citation type="submission" date="2022-10" db="EMBL/GenBank/DDBJ databases">
        <authorList>
            <person name="Yu W.X."/>
        </authorList>
    </citation>
    <scope>NUCLEOTIDE SEQUENCE</scope>
    <source>
        <strain evidence="7">D04</strain>
    </source>
</reference>
<evidence type="ECO:0000256" key="5">
    <source>
        <dbReference type="SAM" id="Phobius"/>
    </source>
</evidence>
<evidence type="ECO:0000256" key="1">
    <source>
        <dbReference type="ARBA" id="ARBA00004141"/>
    </source>
</evidence>
<evidence type="ECO:0000313" key="8">
    <source>
        <dbReference type="Proteomes" id="UP001207408"/>
    </source>
</evidence>
<evidence type="ECO:0000256" key="3">
    <source>
        <dbReference type="ARBA" id="ARBA00022989"/>
    </source>
</evidence>
<keyword evidence="2 5" id="KW-0812">Transmembrane</keyword>
<dbReference type="PANTHER" id="PTHR38480">
    <property type="entry name" value="SLR0254 PROTEIN"/>
    <property type="match status" value="1"/>
</dbReference>
<accession>A0AAE3MI99</accession>
<evidence type="ECO:0000313" key="7">
    <source>
        <dbReference type="EMBL" id="MCW3807885.1"/>
    </source>
</evidence>
<proteinExistence type="predicted"/>
<dbReference type="Proteomes" id="UP001207408">
    <property type="component" value="Unassembled WGS sequence"/>
</dbReference>